<dbReference type="RefSeq" id="WP_045529978.1">
    <property type="nucleotide sequence ID" value="NZ_CP011043.1"/>
</dbReference>
<dbReference type="Proteomes" id="UP000032604">
    <property type="component" value="Chromosome"/>
</dbReference>
<evidence type="ECO:0000256" key="1">
    <source>
        <dbReference type="SAM" id="Phobius"/>
    </source>
</evidence>
<feature type="transmembrane region" description="Helical" evidence="1">
    <location>
        <begin position="12"/>
        <end position="30"/>
    </location>
</feature>
<name>A0A0D5CLV4_9MICO</name>
<gene>
    <name evidence="3" type="ORF">DZF93_12760</name>
    <name evidence="2" type="ORF">VO01_15025</name>
</gene>
<reference evidence="2 4" key="1">
    <citation type="journal article" date="2015" name="Genome Announc.">
        <title>Complete Genome Sequence of Clavibacter michiganensis subsp. insidiosus R1-1 Using PacBio Single-Molecule Real-Time Technology.</title>
        <authorList>
            <person name="Lu Y."/>
            <person name="Samac D.A."/>
            <person name="Glazebrook J."/>
            <person name="Ishimaru C.A."/>
        </authorList>
    </citation>
    <scope>NUCLEOTIDE SEQUENCE [LARGE SCALE GENOMIC DNA]</scope>
    <source>
        <strain evidence="2 4">R1-1</strain>
    </source>
</reference>
<evidence type="ECO:0000313" key="5">
    <source>
        <dbReference type="Proteomes" id="UP000266634"/>
    </source>
</evidence>
<organism evidence="2 4">
    <name type="scientific">Clavibacter michiganensis subsp. insidiosus</name>
    <dbReference type="NCBI Taxonomy" id="33014"/>
    <lineage>
        <taxon>Bacteria</taxon>
        <taxon>Bacillati</taxon>
        <taxon>Actinomycetota</taxon>
        <taxon>Actinomycetes</taxon>
        <taxon>Micrococcales</taxon>
        <taxon>Microbacteriaceae</taxon>
        <taxon>Clavibacter</taxon>
    </lineage>
</organism>
<feature type="transmembrane region" description="Helical" evidence="1">
    <location>
        <begin position="51"/>
        <end position="71"/>
    </location>
</feature>
<protein>
    <submittedName>
        <fullName evidence="2">Uncharacterized protein</fullName>
    </submittedName>
</protein>
<dbReference type="HOGENOM" id="CLU_2715133_0_0_11"/>
<keyword evidence="1" id="KW-0472">Membrane</keyword>
<accession>A0A0D5CLV4</accession>
<evidence type="ECO:0000313" key="2">
    <source>
        <dbReference type="EMBL" id="AJW80252.1"/>
    </source>
</evidence>
<dbReference type="KEGG" id="cmh:VO01_15025"/>
<dbReference type="EMBL" id="CP011043">
    <property type="protein sequence ID" value="AJW80252.1"/>
    <property type="molecule type" value="Genomic_DNA"/>
</dbReference>
<sequence>MISDGTTTALLYVALAALALGMVLQVIGAIKGIRVHGTGKVGLFAQPVRPWTLASLGALAVSVLCCLPIVWS</sequence>
<dbReference type="Proteomes" id="UP000266634">
    <property type="component" value="Unassembled WGS sequence"/>
</dbReference>
<keyword evidence="1" id="KW-0812">Transmembrane</keyword>
<evidence type="ECO:0000313" key="4">
    <source>
        <dbReference type="Proteomes" id="UP000032604"/>
    </source>
</evidence>
<dbReference type="PATRIC" id="fig|33014.5.peg.3096"/>
<proteinExistence type="predicted"/>
<dbReference type="EMBL" id="QWEA01000600">
    <property type="protein sequence ID" value="RIJ20090.1"/>
    <property type="molecule type" value="Genomic_DNA"/>
</dbReference>
<evidence type="ECO:0000313" key="3">
    <source>
        <dbReference type="EMBL" id="RIJ20090.1"/>
    </source>
</evidence>
<dbReference type="AlphaFoldDB" id="A0A0D5CLV4"/>
<reference evidence="3 5" key="2">
    <citation type="submission" date="2018-08" db="EMBL/GenBank/DDBJ databases">
        <title>Genome Sequence of Clavibacter michiganensis Subspecies type strains, and the Atypical Peach-Colored Strains Isolated from Tomato.</title>
        <authorList>
            <person name="Osdaghi E."/>
            <person name="Portier P."/>
            <person name="Briand M."/>
            <person name="Jacques M.-A."/>
        </authorList>
    </citation>
    <scope>NUCLEOTIDE SEQUENCE [LARGE SCALE GENOMIC DNA]</scope>
    <source>
        <strain evidence="3 5">CFBP 6488</strain>
    </source>
</reference>
<keyword evidence="1" id="KW-1133">Transmembrane helix</keyword>